<dbReference type="InterPro" id="IPR027417">
    <property type="entry name" value="P-loop_NTPase"/>
</dbReference>
<dbReference type="InterPro" id="IPR015854">
    <property type="entry name" value="ABC_transpr_LolD-like"/>
</dbReference>
<evidence type="ECO:0000256" key="1">
    <source>
        <dbReference type="ARBA" id="ARBA00005417"/>
    </source>
</evidence>
<dbReference type="PANTHER" id="PTHR24220:SF689">
    <property type="entry name" value="LIPOPROTEIN-RELEASING SYSTEM ATP-BINDING PROTEIN LOLD"/>
    <property type="match status" value="1"/>
</dbReference>
<sequence>MADEPTGNLDTATADDIVTLLLALNQEHGVTLVVVTHDVALANRFSRKLEVRSGELYESLL</sequence>
<dbReference type="Gene3D" id="3.40.50.300">
    <property type="entry name" value="P-loop containing nucleotide triphosphate hydrolases"/>
    <property type="match status" value="1"/>
</dbReference>
<keyword evidence="2" id="KW-0547">Nucleotide-binding</keyword>
<name>A0A242M532_CABSO</name>
<evidence type="ECO:0000313" key="3">
    <source>
        <dbReference type="Proteomes" id="UP000195221"/>
    </source>
</evidence>
<dbReference type="GO" id="GO:0005524">
    <property type="term" value="F:ATP binding"/>
    <property type="evidence" value="ECO:0007669"/>
    <property type="project" value="UniProtKB-KW"/>
</dbReference>
<keyword evidence="2" id="KW-0067">ATP-binding</keyword>
<comment type="similarity">
    <text evidence="1">Belongs to the ABC transporter superfamily.</text>
</comment>
<reference evidence="2 3" key="1">
    <citation type="submission" date="2017-03" db="EMBL/GenBank/DDBJ databases">
        <title>Genome analysis of strain PAMC 26577.</title>
        <authorList>
            <person name="Oh H.-M."/>
            <person name="Yang J.-A."/>
        </authorList>
    </citation>
    <scope>NUCLEOTIDE SEQUENCE [LARGE SCALE GENOMIC DNA]</scope>
    <source>
        <strain evidence="2 3">PAMC 26577</strain>
    </source>
</reference>
<proteinExistence type="inferred from homology"/>
<accession>A0A242M532</accession>
<gene>
    <name evidence="2" type="ORF">PAMC26577_38985</name>
</gene>
<dbReference type="SUPFAM" id="SSF52540">
    <property type="entry name" value="P-loop containing nucleoside triphosphate hydrolases"/>
    <property type="match status" value="1"/>
</dbReference>
<protein>
    <submittedName>
        <fullName evidence="2">ABC transporter, ATP-binding protein</fullName>
    </submittedName>
</protein>
<dbReference type="PANTHER" id="PTHR24220">
    <property type="entry name" value="IMPORT ATP-BINDING PROTEIN"/>
    <property type="match status" value="1"/>
</dbReference>
<evidence type="ECO:0000313" key="2">
    <source>
        <dbReference type="EMBL" id="OTP65718.1"/>
    </source>
</evidence>
<comment type="caution">
    <text evidence="2">The sequence shown here is derived from an EMBL/GenBank/DDBJ whole genome shotgun (WGS) entry which is preliminary data.</text>
</comment>
<dbReference type="EMBL" id="NBTZ01000174">
    <property type="protein sequence ID" value="OTP65718.1"/>
    <property type="molecule type" value="Genomic_DNA"/>
</dbReference>
<dbReference type="GO" id="GO:0005886">
    <property type="term" value="C:plasma membrane"/>
    <property type="evidence" value="ECO:0007669"/>
    <property type="project" value="TreeGrafter"/>
</dbReference>
<dbReference type="Proteomes" id="UP000195221">
    <property type="component" value="Unassembled WGS sequence"/>
</dbReference>
<dbReference type="GO" id="GO:0022857">
    <property type="term" value="F:transmembrane transporter activity"/>
    <property type="evidence" value="ECO:0007669"/>
    <property type="project" value="TreeGrafter"/>
</dbReference>
<organism evidence="2 3">
    <name type="scientific">Caballeronia sordidicola</name>
    <name type="common">Burkholderia sordidicola</name>
    <dbReference type="NCBI Taxonomy" id="196367"/>
    <lineage>
        <taxon>Bacteria</taxon>
        <taxon>Pseudomonadati</taxon>
        <taxon>Pseudomonadota</taxon>
        <taxon>Betaproteobacteria</taxon>
        <taxon>Burkholderiales</taxon>
        <taxon>Burkholderiaceae</taxon>
        <taxon>Caballeronia</taxon>
    </lineage>
</organism>
<dbReference type="AlphaFoldDB" id="A0A242M532"/>